<dbReference type="PANTHER" id="PTHR32027:SF0">
    <property type="entry name" value="CYTOSINE DEAMINASE"/>
    <property type="match status" value="1"/>
</dbReference>
<dbReference type="SUPFAM" id="SSF51556">
    <property type="entry name" value="Metallo-dependent hydrolases"/>
    <property type="match status" value="1"/>
</dbReference>
<dbReference type="EMBL" id="CP051680">
    <property type="protein sequence ID" value="QJD86652.1"/>
    <property type="molecule type" value="Genomic_DNA"/>
</dbReference>
<dbReference type="KEGG" id="cheb:HH215_28080"/>
<accession>A0A7Z2VP22</accession>
<dbReference type="InterPro" id="IPR011059">
    <property type="entry name" value="Metal-dep_hydrolase_composite"/>
</dbReference>
<feature type="domain" description="Amidohydrolase 3" evidence="3">
    <location>
        <begin position="164"/>
        <end position="401"/>
    </location>
</feature>
<evidence type="ECO:0000259" key="3">
    <source>
        <dbReference type="Pfam" id="PF07969"/>
    </source>
</evidence>
<dbReference type="Proteomes" id="UP000502248">
    <property type="component" value="Chromosome"/>
</dbReference>
<dbReference type="InterPro" id="IPR032466">
    <property type="entry name" value="Metal_Hydrolase"/>
</dbReference>
<dbReference type="CDD" id="cd01293">
    <property type="entry name" value="Bact_CD"/>
    <property type="match status" value="1"/>
</dbReference>
<dbReference type="Gene3D" id="3.20.20.140">
    <property type="entry name" value="Metal-dependent hydrolases"/>
    <property type="match status" value="1"/>
</dbReference>
<evidence type="ECO:0000313" key="4">
    <source>
        <dbReference type="EMBL" id="QJD86652.1"/>
    </source>
</evidence>
<keyword evidence="2 4" id="KW-0378">Hydrolase</keyword>
<dbReference type="GO" id="GO:0046872">
    <property type="term" value="F:metal ion binding"/>
    <property type="evidence" value="ECO:0007669"/>
    <property type="project" value="UniProtKB-KW"/>
</dbReference>
<keyword evidence="5" id="KW-1185">Reference proteome</keyword>
<name>A0A7Z2VP22_9BACL</name>
<evidence type="ECO:0000256" key="2">
    <source>
        <dbReference type="ARBA" id="ARBA00022801"/>
    </source>
</evidence>
<dbReference type="InterPro" id="IPR052349">
    <property type="entry name" value="Metallo-hydrolase_Enzymes"/>
</dbReference>
<dbReference type="SUPFAM" id="SSF51338">
    <property type="entry name" value="Composite domain of metallo-dependent hydrolases"/>
    <property type="match status" value="1"/>
</dbReference>
<dbReference type="GO" id="GO:0016814">
    <property type="term" value="F:hydrolase activity, acting on carbon-nitrogen (but not peptide) bonds, in cyclic amidines"/>
    <property type="evidence" value="ECO:0007669"/>
    <property type="project" value="UniProtKB-ARBA"/>
</dbReference>
<dbReference type="PANTHER" id="PTHR32027">
    <property type="entry name" value="CYTOSINE DEAMINASE"/>
    <property type="match status" value="1"/>
</dbReference>
<proteinExistence type="predicted"/>
<dbReference type="GO" id="GO:0019239">
    <property type="term" value="F:deaminase activity"/>
    <property type="evidence" value="ECO:0007669"/>
    <property type="project" value="UniProtKB-ARBA"/>
</dbReference>
<evidence type="ECO:0000313" key="5">
    <source>
        <dbReference type="Proteomes" id="UP000502248"/>
    </source>
</evidence>
<dbReference type="FunFam" id="3.20.20.140:FF:000019">
    <property type="entry name" value="Cytosine deaminase"/>
    <property type="match status" value="1"/>
</dbReference>
<reference evidence="4 5" key="1">
    <citation type="submission" date="2020-04" db="EMBL/GenBank/DDBJ databases">
        <title>Genome sequencing of novel species.</title>
        <authorList>
            <person name="Heo J."/>
            <person name="Kim S.-J."/>
            <person name="Kim J.-S."/>
            <person name="Hong S.-B."/>
            <person name="Kwon S.-W."/>
        </authorList>
    </citation>
    <scope>NUCLEOTIDE SEQUENCE [LARGE SCALE GENOMIC DNA]</scope>
    <source>
        <strain evidence="4 5">MFER-1</strain>
    </source>
</reference>
<dbReference type="RefSeq" id="WP_169282901.1">
    <property type="nucleotide sequence ID" value="NZ_CP051680.1"/>
</dbReference>
<protein>
    <submittedName>
        <fullName evidence="4">Amidohydrolase family protein</fullName>
    </submittedName>
</protein>
<dbReference type="Pfam" id="PF07969">
    <property type="entry name" value="Amidohydro_3"/>
    <property type="match status" value="1"/>
</dbReference>
<dbReference type="AlphaFoldDB" id="A0A7Z2VP22"/>
<sequence>MLDLLFTQCSNPDYPTLVDVGVLGGVIVYLAEHAASIEVPEANETIDLQGKVLLTGLVESHIHLDKALLLDRISDDVTTLRGAIAKSGELKRSFTAEDIMKRSMRVIGEAVIRGVTHMRCHVEVDPVIGLIGIETTIALKKRLKNVIDLQIVVFPQEGLFMDDVTQGLMEQAVTMGADVVGGITYVDRCLEDHVDFVFRLAENHGLPLDLHVDFSDRPEQLAILEVVKAAEKYNMRNRVSVGHLTSLGSVPRVRAEAIANAIANAGIHVMCLPTTDLFLNGRGGSLVAGRGLTPVQLLLEQGVNVVYGSNNIQNAFTPFGTADPLDVGLLIAQTAHMGSKKDAQVLVEMATKRAAIALGLERYGLRIGADADLVVCRANDVRSLLYRRSERERVYKRGKLVAETAVSSRWYADES</sequence>
<organism evidence="4 5">
    <name type="scientific">Cohnella herbarum</name>
    <dbReference type="NCBI Taxonomy" id="2728023"/>
    <lineage>
        <taxon>Bacteria</taxon>
        <taxon>Bacillati</taxon>
        <taxon>Bacillota</taxon>
        <taxon>Bacilli</taxon>
        <taxon>Bacillales</taxon>
        <taxon>Paenibacillaceae</taxon>
        <taxon>Cohnella</taxon>
    </lineage>
</organism>
<evidence type="ECO:0000256" key="1">
    <source>
        <dbReference type="ARBA" id="ARBA00022723"/>
    </source>
</evidence>
<dbReference type="Gene3D" id="2.30.40.10">
    <property type="entry name" value="Urease, subunit C, domain 1"/>
    <property type="match status" value="1"/>
</dbReference>
<keyword evidence="1" id="KW-0479">Metal-binding</keyword>
<dbReference type="InterPro" id="IPR013108">
    <property type="entry name" value="Amidohydro_3"/>
</dbReference>
<gene>
    <name evidence="4" type="ORF">HH215_28080</name>
</gene>